<evidence type="ECO:0000256" key="5">
    <source>
        <dbReference type="ARBA" id="ARBA00022801"/>
    </source>
</evidence>
<dbReference type="InterPro" id="IPR009045">
    <property type="entry name" value="Zn_M74/Hedgehog-like"/>
</dbReference>
<evidence type="ECO:0000256" key="4">
    <source>
        <dbReference type="ARBA" id="ARBA00022764"/>
    </source>
</evidence>
<feature type="region of interest" description="Disordered" evidence="8">
    <location>
        <begin position="367"/>
        <end position="410"/>
    </location>
</feature>
<dbReference type="CDD" id="cd00118">
    <property type="entry name" value="LysM"/>
    <property type="match status" value="1"/>
</dbReference>
<keyword evidence="6" id="KW-0862">Zinc</keyword>
<keyword evidence="7" id="KW-0482">Metalloprotease</keyword>
<dbReference type="OrthoDB" id="5502029at2"/>
<evidence type="ECO:0000259" key="9">
    <source>
        <dbReference type="PROSITE" id="PS51782"/>
    </source>
</evidence>
<name>A0A2L0F8L3_SORCE</name>
<dbReference type="InterPro" id="IPR036779">
    <property type="entry name" value="LysM_dom_sf"/>
</dbReference>
<protein>
    <submittedName>
        <fullName evidence="10">Penicillin-insensitive murein endopeptidase</fullName>
    </submittedName>
</protein>
<evidence type="ECO:0000256" key="8">
    <source>
        <dbReference type="SAM" id="MobiDB-lite"/>
    </source>
</evidence>
<gene>
    <name evidence="10" type="primary">mepA</name>
    <name evidence="10" type="ORF">SOCE26_093730</name>
</gene>
<dbReference type="Pfam" id="PF01476">
    <property type="entry name" value="LysM"/>
    <property type="match status" value="1"/>
</dbReference>
<dbReference type="GO" id="GO:0006508">
    <property type="term" value="P:proteolysis"/>
    <property type="evidence" value="ECO:0007669"/>
    <property type="project" value="UniProtKB-KW"/>
</dbReference>
<dbReference type="GO" id="GO:0046872">
    <property type="term" value="F:metal ion binding"/>
    <property type="evidence" value="ECO:0007669"/>
    <property type="project" value="UniProtKB-KW"/>
</dbReference>
<evidence type="ECO:0000256" key="7">
    <source>
        <dbReference type="ARBA" id="ARBA00023049"/>
    </source>
</evidence>
<evidence type="ECO:0000256" key="3">
    <source>
        <dbReference type="ARBA" id="ARBA00022729"/>
    </source>
</evidence>
<evidence type="ECO:0000256" key="6">
    <source>
        <dbReference type="ARBA" id="ARBA00022833"/>
    </source>
</evidence>
<reference evidence="10 11" key="1">
    <citation type="submission" date="2015-09" db="EMBL/GenBank/DDBJ databases">
        <title>Sorangium comparison.</title>
        <authorList>
            <person name="Zaburannyi N."/>
            <person name="Bunk B."/>
            <person name="Overmann J."/>
            <person name="Mueller R."/>
        </authorList>
    </citation>
    <scope>NUCLEOTIDE SEQUENCE [LARGE SCALE GENOMIC DNA]</scope>
    <source>
        <strain evidence="10 11">So ce26</strain>
    </source>
</reference>
<proteinExistence type="predicted"/>
<dbReference type="PROSITE" id="PS51782">
    <property type="entry name" value="LYSM"/>
    <property type="match status" value="1"/>
</dbReference>
<feature type="region of interest" description="Disordered" evidence="8">
    <location>
        <begin position="36"/>
        <end position="72"/>
    </location>
</feature>
<dbReference type="GO" id="GO:0008237">
    <property type="term" value="F:metallopeptidase activity"/>
    <property type="evidence" value="ECO:0007669"/>
    <property type="project" value="UniProtKB-KW"/>
</dbReference>
<keyword evidence="5" id="KW-0378">Hydrolase</keyword>
<feature type="compositionally biased region" description="Low complexity" evidence="8">
    <location>
        <begin position="41"/>
        <end position="59"/>
    </location>
</feature>
<keyword evidence="4" id="KW-0574">Periplasm</keyword>
<keyword evidence="3" id="KW-0732">Signal</keyword>
<organism evidence="10 11">
    <name type="scientific">Sorangium cellulosum</name>
    <name type="common">Polyangium cellulosum</name>
    <dbReference type="NCBI Taxonomy" id="56"/>
    <lineage>
        <taxon>Bacteria</taxon>
        <taxon>Pseudomonadati</taxon>
        <taxon>Myxococcota</taxon>
        <taxon>Polyangia</taxon>
        <taxon>Polyangiales</taxon>
        <taxon>Polyangiaceae</taxon>
        <taxon>Sorangium</taxon>
    </lineage>
</organism>
<feature type="compositionally biased region" description="Acidic residues" evidence="8">
    <location>
        <begin position="60"/>
        <end position="72"/>
    </location>
</feature>
<dbReference type="SMART" id="SM00257">
    <property type="entry name" value="LysM"/>
    <property type="match status" value="1"/>
</dbReference>
<dbReference type="SUPFAM" id="SSF54106">
    <property type="entry name" value="LysM domain"/>
    <property type="match status" value="1"/>
</dbReference>
<dbReference type="InterPro" id="IPR018392">
    <property type="entry name" value="LysM"/>
</dbReference>
<evidence type="ECO:0000313" key="10">
    <source>
        <dbReference type="EMBL" id="AUX47847.1"/>
    </source>
</evidence>
<keyword evidence="2" id="KW-0479">Metal-binding</keyword>
<dbReference type="EMBL" id="CP012673">
    <property type="protein sequence ID" value="AUX47847.1"/>
    <property type="molecule type" value="Genomic_DNA"/>
</dbReference>
<evidence type="ECO:0000313" key="11">
    <source>
        <dbReference type="Proteomes" id="UP000238348"/>
    </source>
</evidence>
<dbReference type="AlphaFoldDB" id="A0A2L0F8L3"/>
<feature type="domain" description="LysM" evidence="9">
    <location>
        <begin position="322"/>
        <end position="365"/>
    </location>
</feature>
<sequence length="410" mass="44286">MGRSTLVSVLCALGIAGCAGRAPEAARSRESLQRVVAEVSAEPGQGAPAAAPGAAADEAAAAEDAEAHDDGVEVDDDFEPPVEPGVGAAVHSPLASMTEAQIEELLAKDPAALGPMSLGPTNAGALFNGIRMPEDPRWELVDPNHAWGTRETVESLERAIAEVHRQYPGSPKLYIGHISARSGGRLSPHKSHQAGRDVDISYFLDARHRWYQRATAANLDRERTWAFVRALITETDVELILIDTSVQRLLKEHALKIGEDKGWLDEVFQFGSRKPRPLIRHARGHANHIHIRFYSPIAQESAVRAYPLLVKRGAIKPTTYYVRHTAKKGQTLGSLARQYGTTVEAIKRANGLRSTAIQAKRVYNIPRAGGGPAAPPLKHVTVPPRRLPPPRVADPSVPERRDDIGPALGG</sequence>
<evidence type="ECO:0000256" key="1">
    <source>
        <dbReference type="ARBA" id="ARBA00022670"/>
    </source>
</evidence>
<dbReference type="Proteomes" id="UP000238348">
    <property type="component" value="Chromosome"/>
</dbReference>
<accession>A0A2L0F8L3</accession>
<evidence type="ECO:0000256" key="2">
    <source>
        <dbReference type="ARBA" id="ARBA00022723"/>
    </source>
</evidence>
<dbReference type="SUPFAM" id="SSF55166">
    <property type="entry name" value="Hedgehog/DD-peptidase"/>
    <property type="match status" value="1"/>
</dbReference>
<dbReference type="PROSITE" id="PS51257">
    <property type="entry name" value="PROKAR_LIPOPROTEIN"/>
    <property type="match status" value="1"/>
</dbReference>
<dbReference type="Gene3D" id="3.30.1380.10">
    <property type="match status" value="1"/>
</dbReference>
<dbReference type="GO" id="GO:0004252">
    <property type="term" value="F:serine-type endopeptidase activity"/>
    <property type="evidence" value="ECO:0007669"/>
    <property type="project" value="InterPro"/>
</dbReference>
<dbReference type="Pfam" id="PF03411">
    <property type="entry name" value="Peptidase_M74"/>
    <property type="match status" value="1"/>
</dbReference>
<dbReference type="GO" id="GO:0030288">
    <property type="term" value="C:outer membrane-bounded periplasmic space"/>
    <property type="evidence" value="ECO:0007669"/>
    <property type="project" value="InterPro"/>
</dbReference>
<keyword evidence="1" id="KW-0645">Protease</keyword>
<dbReference type="InterPro" id="IPR005073">
    <property type="entry name" value="Peptidase_M74"/>
</dbReference>